<name>A0A6A6P938_9PEZI</name>
<gene>
    <name evidence="2" type="ORF">BDY21DRAFT_335253</name>
</gene>
<feature type="compositionally biased region" description="Gly residues" evidence="1">
    <location>
        <begin position="1"/>
        <end position="10"/>
    </location>
</feature>
<evidence type="ECO:0000313" key="3">
    <source>
        <dbReference type="Proteomes" id="UP000799766"/>
    </source>
</evidence>
<protein>
    <submittedName>
        <fullName evidence="2">Uncharacterized protein</fullName>
    </submittedName>
</protein>
<organism evidence="2 3">
    <name type="scientific">Lineolata rhizophorae</name>
    <dbReference type="NCBI Taxonomy" id="578093"/>
    <lineage>
        <taxon>Eukaryota</taxon>
        <taxon>Fungi</taxon>
        <taxon>Dikarya</taxon>
        <taxon>Ascomycota</taxon>
        <taxon>Pezizomycotina</taxon>
        <taxon>Dothideomycetes</taxon>
        <taxon>Dothideomycetes incertae sedis</taxon>
        <taxon>Lineolatales</taxon>
        <taxon>Lineolataceae</taxon>
        <taxon>Lineolata</taxon>
    </lineage>
</organism>
<evidence type="ECO:0000313" key="2">
    <source>
        <dbReference type="EMBL" id="KAF2460388.1"/>
    </source>
</evidence>
<keyword evidence="3" id="KW-1185">Reference proteome</keyword>
<dbReference type="EMBL" id="MU001673">
    <property type="protein sequence ID" value="KAF2460388.1"/>
    <property type="molecule type" value="Genomic_DNA"/>
</dbReference>
<accession>A0A6A6P938</accession>
<dbReference type="Proteomes" id="UP000799766">
    <property type="component" value="Unassembled WGS sequence"/>
</dbReference>
<feature type="region of interest" description="Disordered" evidence="1">
    <location>
        <begin position="207"/>
        <end position="228"/>
    </location>
</feature>
<sequence length="257" mass="28405">MGMYVDGGGAQPETDCGAQHPTARATGPSWERVGDENVLYQIDWSRDLEFARMTQGALAGEEASSCGLGISPVDRIKGIHVHRRRFSRGIPGCNSATAPLSHGIAGYSSQLQARDGPTYLGHSCVLSFAGWFDRTVAGSHCLVCRRFDKRFQRPKSRSEKRRRVRVRKTTTRPLAGFPTIRPPAASKARFDQRPRCQRAAIVQQQAVSSSFEGNRPSRSQSSRVRVDQKSLISGGATFVICRETQNKQTNKNKSKKK</sequence>
<feature type="region of interest" description="Disordered" evidence="1">
    <location>
        <begin position="153"/>
        <end position="195"/>
    </location>
</feature>
<dbReference type="AlphaFoldDB" id="A0A6A6P938"/>
<reference evidence="2" key="1">
    <citation type="journal article" date="2020" name="Stud. Mycol.">
        <title>101 Dothideomycetes genomes: a test case for predicting lifestyles and emergence of pathogens.</title>
        <authorList>
            <person name="Haridas S."/>
            <person name="Albert R."/>
            <person name="Binder M."/>
            <person name="Bloem J."/>
            <person name="Labutti K."/>
            <person name="Salamov A."/>
            <person name="Andreopoulos B."/>
            <person name="Baker S."/>
            <person name="Barry K."/>
            <person name="Bills G."/>
            <person name="Bluhm B."/>
            <person name="Cannon C."/>
            <person name="Castanera R."/>
            <person name="Culley D."/>
            <person name="Daum C."/>
            <person name="Ezra D."/>
            <person name="Gonzalez J."/>
            <person name="Henrissat B."/>
            <person name="Kuo A."/>
            <person name="Liang C."/>
            <person name="Lipzen A."/>
            <person name="Lutzoni F."/>
            <person name="Magnuson J."/>
            <person name="Mondo S."/>
            <person name="Nolan M."/>
            <person name="Ohm R."/>
            <person name="Pangilinan J."/>
            <person name="Park H.-J."/>
            <person name="Ramirez L."/>
            <person name="Alfaro M."/>
            <person name="Sun H."/>
            <person name="Tritt A."/>
            <person name="Yoshinaga Y."/>
            <person name="Zwiers L.-H."/>
            <person name="Turgeon B."/>
            <person name="Goodwin S."/>
            <person name="Spatafora J."/>
            <person name="Crous P."/>
            <person name="Grigoriev I."/>
        </authorList>
    </citation>
    <scope>NUCLEOTIDE SEQUENCE</scope>
    <source>
        <strain evidence="2">ATCC 16933</strain>
    </source>
</reference>
<feature type="region of interest" description="Disordered" evidence="1">
    <location>
        <begin position="1"/>
        <end position="29"/>
    </location>
</feature>
<proteinExistence type="predicted"/>
<evidence type="ECO:0000256" key="1">
    <source>
        <dbReference type="SAM" id="MobiDB-lite"/>
    </source>
</evidence>
<feature type="compositionally biased region" description="Basic residues" evidence="1">
    <location>
        <begin position="153"/>
        <end position="170"/>
    </location>
</feature>